<reference evidence="1" key="1">
    <citation type="submission" date="2020-04" db="EMBL/GenBank/DDBJ databases">
        <title>Hybrid Assembly of Korean Phytophthora infestans isolates.</title>
        <authorList>
            <person name="Prokchorchik M."/>
            <person name="Lee Y."/>
            <person name="Seo J."/>
            <person name="Cho J.-H."/>
            <person name="Park Y.-E."/>
            <person name="Jang D.-C."/>
            <person name="Im J.-S."/>
            <person name="Choi J.-G."/>
            <person name="Park H.-J."/>
            <person name="Lee G.-B."/>
            <person name="Lee Y.-G."/>
            <person name="Hong S.-Y."/>
            <person name="Cho K."/>
            <person name="Sohn K.H."/>
        </authorList>
    </citation>
    <scope>NUCLEOTIDE SEQUENCE</scope>
    <source>
        <strain evidence="1">KR_1_A1</strain>
        <strain evidence="2">KR_2_A2</strain>
    </source>
</reference>
<evidence type="ECO:0000313" key="3">
    <source>
        <dbReference type="Proteomes" id="UP000602510"/>
    </source>
</evidence>
<organism evidence="1 3">
    <name type="scientific">Phytophthora infestans</name>
    <name type="common">Potato late blight agent</name>
    <name type="synonym">Botrytis infestans</name>
    <dbReference type="NCBI Taxonomy" id="4787"/>
    <lineage>
        <taxon>Eukaryota</taxon>
        <taxon>Sar</taxon>
        <taxon>Stramenopiles</taxon>
        <taxon>Oomycota</taxon>
        <taxon>Peronosporomycetes</taxon>
        <taxon>Peronosporales</taxon>
        <taxon>Peronosporaceae</taxon>
        <taxon>Phytophthora</taxon>
    </lineage>
</organism>
<gene>
    <name evidence="1" type="ORF">GN244_ATG11300</name>
    <name evidence="2" type="ORF">GN958_ATG09864</name>
</gene>
<dbReference type="AlphaFoldDB" id="A0A833WTG5"/>
<evidence type="ECO:0000313" key="1">
    <source>
        <dbReference type="EMBL" id="KAF4036591.1"/>
    </source>
</evidence>
<dbReference type="Proteomes" id="UP000602510">
    <property type="component" value="Unassembled WGS sequence"/>
</dbReference>
<comment type="caution">
    <text evidence="1">The sequence shown here is derived from an EMBL/GenBank/DDBJ whole genome shotgun (WGS) entry which is preliminary data.</text>
</comment>
<accession>A0A833WTG5</accession>
<dbReference type="EMBL" id="JAACNO010001405">
    <property type="protein sequence ID" value="KAF4141016.1"/>
    <property type="molecule type" value="Genomic_DNA"/>
</dbReference>
<name>A0A833WTG5_PHYIN</name>
<sequence>MFDIDDQPNTLASSDGMPLWSKTEYYYLDRRAIDISIVGQVETAGEAPDTINVETGNSTTLLDNFETNNMMSNNGKSKCVISGEYHAGQYRREIRLDSSAGNWTATNTPLFFRKI</sequence>
<dbReference type="Proteomes" id="UP000704712">
    <property type="component" value="Unassembled WGS sequence"/>
</dbReference>
<protein>
    <submittedName>
        <fullName evidence="1">Uncharacterized protein</fullName>
    </submittedName>
</protein>
<evidence type="ECO:0000313" key="2">
    <source>
        <dbReference type="EMBL" id="KAF4141016.1"/>
    </source>
</evidence>
<keyword evidence="3" id="KW-1185">Reference proteome</keyword>
<dbReference type="EMBL" id="WSZM01000264">
    <property type="protein sequence ID" value="KAF4036591.1"/>
    <property type="molecule type" value="Genomic_DNA"/>
</dbReference>
<proteinExistence type="predicted"/>